<protein>
    <submittedName>
        <fullName evidence="1">Uncharacterized protein</fullName>
    </submittedName>
</protein>
<reference evidence="1 2" key="1">
    <citation type="submission" date="2021-12" db="EMBL/GenBank/DDBJ databases">
        <title>Discovery of the Pendulisporaceae a myxobacterial family with distinct sporulation behavior and unique specialized metabolism.</title>
        <authorList>
            <person name="Garcia R."/>
            <person name="Popoff A."/>
            <person name="Bader C.D."/>
            <person name="Loehr J."/>
            <person name="Walesch S."/>
            <person name="Walt C."/>
            <person name="Boldt J."/>
            <person name="Bunk B."/>
            <person name="Haeckl F.J.F.P.J."/>
            <person name="Gunesch A.P."/>
            <person name="Birkelbach J."/>
            <person name="Nuebel U."/>
            <person name="Pietschmann T."/>
            <person name="Bach T."/>
            <person name="Mueller R."/>
        </authorList>
    </citation>
    <scope>NUCLEOTIDE SEQUENCE [LARGE SCALE GENOMIC DNA]</scope>
    <source>
        <strain evidence="1 2">MSr12523</strain>
    </source>
</reference>
<dbReference type="Proteomes" id="UP001379533">
    <property type="component" value="Chromosome"/>
</dbReference>
<organism evidence="1 2">
    <name type="scientific">Pendulispora brunnea</name>
    <dbReference type="NCBI Taxonomy" id="2905690"/>
    <lineage>
        <taxon>Bacteria</taxon>
        <taxon>Pseudomonadati</taxon>
        <taxon>Myxococcota</taxon>
        <taxon>Myxococcia</taxon>
        <taxon>Myxococcales</taxon>
        <taxon>Sorangiineae</taxon>
        <taxon>Pendulisporaceae</taxon>
        <taxon>Pendulispora</taxon>
    </lineage>
</organism>
<evidence type="ECO:0000313" key="1">
    <source>
        <dbReference type="EMBL" id="WXA90096.1"/>
    </source>
</evidence>
<sequence length="139" mass="14822">MRFVPNPGTTADPWMDLEADGTIVIPRASVPRDAILKISGDTVFNTEPAGTVFVHVAPDGCFEGEYVNPGFRYIGDELATPFGTLGITDTGTVTRTAATRVGTLGQIIGEPNCIRSAKRAALMLVSSEFGRPAKFEYSP</sequence>
<name>A0ABZ2K161_9BACT</name>
<gene>
    <name evidence="1" type="ORF">LZC95_27000</name>
</gene>
<dbReference type="RefSeq" id="WP_394840709.1">
    <property type="nucleotide sequence ID" value="NZ_CP089982.1"/>
</dbReference>
<dbReference type="EMBL" id="CP089982">
    <property type="protein sequence ID" value="WXA90096.1"/>
    <property type="molecule type" value="Genomic_DNA"/>
</dbReference>
<keyword evidence="2" id="KW-1185">Reference proteome</keyword>
<evidence type="ECO:0000313" key="2">
    <source>
        <dbReference type="Proteomes" id="UP001379533"/>
    </source>
</evidence>
<proteinExistence type="predicted"/>
<accession>A0ABZ2K161</accession>